<dbReference type="EMBL" id="RBNJ01019783">
    <property type="protein sequence ID" value="RUS23474.1"/>
    <property type="molecule type" value="Genomic_DNA"/>
</dbReference>
<sequence>CITVRLRSQKSLSQDIHQKPFLACSLPAQKQPPPPKINNNDGRHTDAPAGGGKGPAAAQLPPLQEEEGESPTKPRNTSSLVRLASLSNRFLTLLVSLFWSHSGTRKHFL</sequence>
<organism evidence="2 3">
    <name type="scientific">Jimgerdemannia flammicorona</name>
    <dbReference type="NCBI Taxonomy" id="994334"/>
    <lineage>
        <taxon>Eukaryota</taxon>
        <taxon>Fungi</taxon>
        <taxon>Fungi incertae sedis</taxon>
        <taxon>Mucoromycota</taxon>
        <taxon>Mucoromycotina</taxon>
        <taxon>Endogonomycetes</taxon>
        <taxon>Endogonales</taxon>
        <taxon>Endogonaceae</taxon>
        <taxon>Jimgerdemannia</taxon>
    </lineage>
</organism>
<name>A0A433Q1A4_9FUNG</name>
<dbReference type="AlphaFoldDB" id="A0A433Q1A4"/>
<dbReference type="Proteomes" id="UP000274822">
    <property type="component" value="Unassembled WGS sequence"/>
</dbReference>
<evidence type="ECO:0000256" key="1">
    <source>
        <dbReference type="SAM" id="MobiDB-lite"/>
    </source>
</evidence>
<feature type="region of interest" description="Disordered" evidence="1">
    <location>
        <begin position="24"/>
        <end position="78"/>
    </location>
</feature>
<accession>A0A433Q1A4</accession>
<evidence type="ECO:0000313" key="3">
    <source>
        <dbReference type="Proteomes" id="UP000274822"/>
    </source>
</evidence>
<feature type="non-terminal residue" evidence="2">
    <location>
        <position position="1"/>
    </location>
</feature>
<protein>
    <submittedName>
        <fullName evidence="2">Uncharacterized protein</fullName>
    </submittedName>
</protein>
<keyword evidence="3" id="KW-1185">Reference proteome</keyword>
<proteinExistence type="predicted"/>
<comment type="caution">
    <text evidence="2">The sequence shown here is derived from an EMBL/GenBank/DDBJ whole genome shotgun (WGS) entry which is preliminary data.</text>
</comment>
<reference evidence="2 3" key="1">
    <citation type="journal article" date="2018" name="New Phytol.">
        <title>Phylogenomics of Endogonaceae and evolution of mycorrhizas within Mucoromycota.</title>
        <authorList>
            <person name="Chang Y."/>
            <person name="Desiro A."/>
            <person name="Na H."/>
            <person name="Sandor L."/>
            <person name="Lipzen A."/>
            <person name="Clum A."/>
            <person name="Barry K."/>
            <person name="Grigoriev I.V."/>
            <person name="Martin F.M."/>
            <person name="Stajich J.E."/>
            <person name="Smith M.E."/>
            <person name="Bonito G."/>
            <person name="Spatafora J.W."/>
        </authorList>
    </citation>
    <scope>NUCLEOTIDE SEQUENCE [LARGE SCALE GENOMIC DNA]</scope>
    <source>
        <strain evidence="2 3">AD002</strain>
    </source>
</reference>
<evidence type="ECO:0000313" key="2">
    <source>
        <dbReference type="EMBL" id="RUS23474.1"/>
    </source>
</evidence>
<gene>
    <name evidence="2" type="ORF">BC938DRAFT_475097</name>
</gene>
<feature type="non-terminal residue" evidence="2">
    <location>
        <position position="109"/>
    </location>
</feature>